<reference evidence="1 2" key="1">
    <citation type="submission" date="2024-09" db="EMBL/GenBank/DDBJ databases">
        <authorList>
            <person name="Sun Q."/>
            <person name="Mori K."/>
        </authorList>
    </citation>
    <scope>NUCLEOTIDE SEQUENCE [LARGE SCALE GENOMIC DNA]</scope>
    <source>
        <strain evidence="1 2">KCTC 23076</strain>
    </source>
</reference>
<evidence type="ECO:0000313" key="2">
    <source>
        <dbReference type="Proteomes" id="UP001589896"/>
    </source>
</evidence>
<sequence>MGERIAEERVQPLGVFENERCEVQAGRPQGRRHRSRRLLAQPADFLAGAKHNATIRIHAGTDFIRPSFSIMGTMIASPAQPEFDELATSLAADGAARSQMMGRPMLAIGGKMFACLDGPVLAVKLGRSTAEFEEALDLPGASVFSPGQGKRSFHDWVALPLDAIDEWERFARAAMGFSAAGPAKR</sequence>
<evidence type="ECO:0008006" key="3">
    <source>
        <dbReference type="Google" id="ProtNLM"/>
    </source>
</evidence>
<accession>A0ABV6RNJ5</accession>
<organism evidence="1 2">
    <name type="scientific">Lysobacter korlensis</name>
    <dbReference type="NCBI Taxonomy" id="553636"/>
    <lineage>
        <taxon>Bacteria</taxon>
        <taxon>Pseudomonadati</taxon>
        <taxon>Pseudomonadota</taxon>
        <taxon>Gammaproteobacteria</taxon>
        <taxon>Lysobacterales</taxon>
        <taxon>Lysobacteraceae</taxon>
        <taxon>Lysobacter</taxon>
    </lineage>
</organism>
<evidence type="ECO:0000313" key="1">
    <source>
        <dbReference type="EMBL" id="MFC0678562.1"/>
    </source>
</evidence>
<keyword evidence="2" id="KW-1185">Reference proteome</keyword>
<dbReference type="Proteomes" id="UP001589896">
    <property type="component" value="Unassembled WGS sequence"/>
</dbReference>
<gene>
    <name evidence="1" type="ORF">ACFFGH_12000</name>
</gene>
<proteinExistence type="predicted"/>
<dbReference type="RefSeq" id="WP_386668960.1">
    <property type="nucleotide sequence ID" value="NZ_JBHLTG010000002.1"/>
</dbReference>
<dbReference type="EMBL" id="JBHLTG010000002">
    <property type="protein sequence ID" value="MFC0678562.1"/>
    <property type="molecule type" value="Genomic_DNA"/>
</dbReference>
<name>A0ABV6RNJ5_9GAMM</name>
<comment type="caution">
    <text evidence="1">The sequence shown here is derived from an EMBL/GenBank/DDBJ whole genome shotgun (WGS) entry which is preliminary data.</text>
</comment>
<protein>
    <recommendedName>
        <fullName evidence="3">TfoX N-terminal domain-containing protein</fullName>
    </recommendedName>
</protein>